<dbReference type="InterPro" id="IPR051791">
    <property type="entry name" value="Pra-immunoreactive"/>
</dbReference>
<feature type="transmembrane region" description="Helical" evidence="7">
    <location>
        <begin position="164"/>
        <end position="186"/>
    </location>
</feature>
<dbReference type="InterPro" id="IPR035445">
    <property type="entry name" value="GYF-like_dom_sf"/>
</dbReference>
<keyword evidence="3 7" id="KW-0812">Transmembrane</keyword>
<proteinExistence type="predicted"/>
<feature type="transmembrane region" description="Helical" evidence="7">
    <location>
        <begin position="222"/>
        <end position="241"/>
    </location>
</feature>
<keyword evidence="5 7" id="KW-0472">Membrane</keyword>
<evidence type="ECO:0000256" key="3">
    <source>
        <dbReference type="ARBA" id="ARBA00022692"/>
    </source>
</evidence>
<keyword evidence="4 7" id="KW-1133">Transmembrane helix</keyword>
<dbReference type="InterPro" id="IPR025640">
    <property type="entry name" value="GYF_2"/>
</dbReference>
<evidence type="ECO:0000256" key="6">
    <source>
        <dbReference type="SAM" id="MobiDB-lite"/>
    </source>
</evidence>
<name>A0ABP9B690_9GAMM</name>
<dbReference type="RefSeq" id="WP_345302674.1">
    <property type="nucleotide sequence ID" value="NZ_BAABJE010000005.1"/>
</dbReference>
<evidence type="ECO:0008006" key="12">
    <source>
        <dbReference type="Google" id="ProtNLM"/>
    </source>
</evidence>
<feature type="transmembrane region" description="Helical" evidence="7">
    <location>
        <begin position="279"/>
        <end position="304"/>
    </location>
</feature>
<comment type="subcellular location">
    <subcellularLocation>
        <location evidence="1">Cell membrane</location>
        <topology evidence="1">Multi-pass membrane protein</topology>
    </subcellularLocation>
</comment>
<dbReference type="Gene3D" id="3.30.1490.40">
    <property type="match status" value="1"/>
</dbReference>
<reference evidence="11" key="1">
    <citation type="journal article" date="2019" name="Int. J. Syst. Evol. Microbiol.">
        <title>The Global Catalogue of Microorganisms (GCM) 10K type strain sequencing project: providing services to taxonomists for standard genome sequencing and annotation.</title>
        <authorList>
            <consortium name="The Broad Institute Genomics Platform"/>
            <consortium name="The Broad Institute Genome Sequencing Center for Infectious Disease"/>
            <person name="Wu L."/>
            <person name="Ma J."/>
        </authorList>
    </citation>
    <scope>NUCLEOTIDE SEQUENCE [LARGE SCALE GENOMIC DNA]</scope>
    <source>
        <strain evidence="11">JCM 18204</strain>
    </source>
</reference>
<evidence type="ECO:0000259" key="9">
    <source>
        <dbReference type="Pfam" id="PF14237"/>
    </source>
</evidence>
<evidence type="ECO:0000313" key="11">
    <source>
        <dbReference type="Proteomes" id="UP001499959"/>
    </source>
</evidence>
<dbReference type="SUPFAM" id="SSF55277">
    <property type="entry name" value="GYF domain"/>
    <property type="match status" value="1"/>
</dbReference>
<keyword evidence="11" id="KW-1185">Reference proteome</keyword>
<feature type="transmembrane region" description="Helical" evidence="7">
    <location>
        <begin position="128"/>
        <end position="152"/>
    </location>
</feature>
<dbReference type="Pfam" id="PF14237">
    <property type="entry name" value="GYF_2"/>
    <property type="match status" value="1"/>
</dbReference>
<dbReference type="PANTHER" id="PTHR36115:SF6">
    <property type="entry name" value="PROLINE-RICH ANTIGEN HOMOLOG"/>
    <property type="match status" value="1"/>
</dbReference>
<evidence type="ECO:0000256" key="1">
    <source>
        <dbReference type="ARBA" id="ARBA00004651"/>
    </source>
</evidence>
<dbReference type="PANTHER" id="PTHR36115">
    <property type="entry name" value="PROLINE-RICH ANTIGEN HOMOLOG-RELATED"/>
    <property type="match status" value="1"/>
</dbReference>
<comment type="caution">
    <text evidence="10">The sequence shown here is derived from an EMBL/GenBank/DDBJ whole genome shotgun (WGS) entry which is preliminary data.</text>
</comment>
<dbReference type="Pfam" id="PF06271">
    <property type="entry name" value="RDD"/>
    <property type="match status" value="1"/>
</dbReference>
<feature type="domain" description="GYF" evidence="9">
    <location>
        <begin position="4"/>
        <end position="50"/>
    </location>
</feature>
<evidence type="ECO:0000259" key="8">
    <source>
        <dbReference type="Pfam" id="PF06271"/>
    </source>
</evidence>
<accession>A0ABP9B690</accession>
<evidence type="ECO:0000256" key="7">
    <source>
        <dbReference type="SAM" id="Phobius"/>
    </source>
</evidence>
<evidence type="ECO:0000256" key="2">
    <source>
        <dbReference type="ARBA" id="ARBA00022475"/>
    </source>
</evidence>
<dbReference type="EMBL" id="BAABJE010000005">
    <property type="protein sequence ID" value="GAA4790569.1"/>
    <property type="molecule type" value="Genomic_DNA"/>
</dbReference>
<sequence>MTEWYYSDAQRQQHGPVTPGDLAAMHTRGQLPPDTLVWREGMSEWKPWREMIREVVVGGMPDDPRAEALVKAAEAAPDDGAYRPYAIAEPSPYAPPQARVDTGAAVIAGGHVVYAGFWKRAAAYFIDYFVVTAITYALMIPVGIVAGIGMGASATSDDPFGSGLGLAFIGLIYLISFTIPALYFAWMHSSGHQATLGKMAVGIKLVRGDGERVSFWRAFGRLFATILSSLILMIGYLMAGFTERKQALHDMVCDTLVVDKWAYTDHPEWQREELGTVTIVILVLAGLAVFGMIALFATLGAMLAGGIR</sequence>
<feature type="domain" description="RDD" evidence="8">
    <location>
        <begin position="114"/>
        <end position="253"/>
    </location>
</feature>
<gene>
    <name evidence="10" type="ORF">GCM10023307_14860</name>
</gene>
<dbReference type="InterPro" id="IPR010432">
    <property type="entry name" value="RDD"/>
</dbReference>
<dbReference type="Proteomes" id="UP001499959">
    <property type="component" value="Unassembled WGS sequence"/>
</dbReference>
<evidence type="ECO:0000256" key="5">
    <source>
        <dbReference type="ARBA" id="ARBA00023136"/>
    </source>
</evidence>
<evidence type="ECO:0000313" key="10">
    <source>
        <dbReference type="EMBL" id="GAA4790569.1"/>
    </source>
</evidence>
<evidence type="ECO:0000256" key="4">
    <source>
        <dbReference type="ARBA" id="ARBA00022989"/>
    </source>
</evidence>
<organism evidence="10 11">
    <name type="scientific">Lysobacter hankyongensis</name>
    <dbReference type="NCBI Taxonomy" id="1176535"/>
    <lineage>
        <taxon>Bacteria</taxon>
        <taxon>Pseudomonadati</taxon>
        <taxon>Pseudomonadota</taxon>
        <taxon>Gammaproteobacteria</taxon>
        <taxon>Lysobacterales</taxon>
        <taxon>Lysobacteraceae</taxon>
        <taxon>Lysobacter</taxon>
    </lineage>
</organism>
<protein>
    <recommendedName>
        <fullName evidence="12">RDD family protein</fullName>
    </recommendedName>
</protein>
<keyword evidence="2" id="KW-1003">Cell membrane</keyword>
<feature type="region of interest" description="Disordered" evidence="6">
    <location>
        <begin position="1"/>
        <end position="21"/>
    </location>
</feature>